<keyword evidence="1" id="KW-1133">Transmembrane helix</keyword>
<name>A0A8X6LV13_TRICU</name>
<keyword evidence="3" id="KW-1185">Reference proteome</keyword>
<comment type="caution">
    <text evidence="2">The sequence shown here is derived from an EMBL/GenBank/DDBJ whole genome shotgun (WGS) entry which is preliminary data.</text>
</comment>
<sequence>MIERFPRQLKASLMLYLDLSWIETLLGVLLGIHIVFTKDLQSLSAELVYGEPLRIPGNLLLLPSSSQSTHMLLLTNL</sequence>
<keyword evidence="1" id="KW-0812">Transmembrane</keyword>
<evidence type="ECO:0000313" key="2">
    <source>
        <dbReference type="EMBL" id="GFR24011.1"/>
    </source>
</evidence>
<feature type="transmembrane region" description="Helical" evidence="1">
    <location>
        <begin position="12"/>
        <end position="36"/>
    </location>
</feature>
<dbReference type="OrthoDB" id="6428550at2759"/>
<reference evidence="2" key="1">
    <citation type="submission" date="2020-07" db="EMBL/GenBank/DDBJ databases">
        <title>Multicomponent nature underlies the extraordinary mechanical properties of spider dragline silk.</title>
        <authorList>
            <person name="Kono N."/>
            <person name="Nakamura H."/>
            <person name="Mori M."/>
            <person name="Yoshida Y."/>
            <person name="Ohtoshi R."/>
            <person name="Malay A.D."/>
            <person name="Moran D.A.P."/>
            <person name="Tomita M."/>
            <person name="Numata K."/>
            <person name="Arakawa K."/>
        </authorList>
    </citation>
    <scope>NUCLEOTIDE SEQUENCE</scope>
</reference>
<proteinExistence type="predicted"/>
<dbReference type="Proteomes" id="UP000887116">
    <property type="component" value="Unassembled WGS sequence"/>
</dbReference>
<gene>
    <name evidence="2" type="ORF">TNCT_205341</name>
</gene>
<protein>
    <submittedName>
        <fullName evidence="2">Uncharacterized protein</fullName>
    </submittedName>
</protein>
<evidence type="ECO:0000256" key="1">
    <source>
        <dbReference type="SAM" id="Phobius"/>
    </source>
</evidence>
<dbReference type="AlphaFoldDB" id="A0A8X6LV13"/>
<dbReference type="EMBL" id="BMAO01018515">
    <property type="protein sequence ID" value="GFR24011.1"/>
    <property type="molecule type" value="Genomic_DNA"/>
</dbReference>
<evidence type="ECO:0000313" key="3">
    <source>
        <dbReference type="Proteomes" id="UP000887116"/>
    </source>
</evidence>
<organism evidence="2 3">
    <name type="scientific">Trichonephila clavata</name>
    <name type="common">Joro spider</name>
    <name type="synonym">Nephila clavata</name>
    <dbReference type="NCBI Taxonomy" id="2740835"/>
    <lineage>
        <taxon>Eukaryota</taxon>
        <taxon>Metazoa</taxon>
        <taxon>Ecdysozoa</taxon>
        <taxon>Arthropoda</taxon>
        <taxon>Chelicerata</taxon>
        <taxon>Arachnida</taxon>
        <taxon>Araneae</taxon>
        <taxon>Araneomorphae</taxon>
        <taxon>Entelegynae</taxon>
        <taxon>Araneoidea</taxon>
        <taxon>Nephilidae</taxon>
        <taxon>Trichonephila</taxon>
    </lineage>
</organism>
<accession>A0A8X6LV13</accession>
<keyword evidence="1" id="KW-0472">Membrane</keyword>